<proteinExistence type="predicted"/>
<gene>
    <name evidence="2" type="ORF">U9M48_021637</name>
</gene>
<accession>A0AAQ3WTT3</accession>
<reference evidence="2 3" key="1">
    <citation type="submission" date="2024-02" db="EMBL/GenBank/DDBJ databases">
        <title>High-quality chromosome-scale genome assembly of Pensacola bahiagrass (Paspalum notatum Flugge var. saurae).</title>
        <authorList>
            <person name="Vega J.M."/>
            <person name="Podio M."/>
            <person name="Orjuela J."/>
            <person name="Siena L.A."/>
            <person name="Pessino S.C."/>
            <person name="Combes M.C."/>
            <person name="Mariac C."/>
            <person name="Albertini E."/>
            <person name="Pupilli F."/>
            <person name="Ortiz J.P.A."/>
            <person name="Leblanc O."/>
        </authorList>
    </citation>
    <scope>NUCLEOTIDE SEQUENCE [LARGE SCALE GENOMIC DNA]</scope>
    <source>
        <strain evidence="2">R1</strain>
        <tissue evidence="2">Leaf</tissue>
    </source>
</reference>
<name>A0AAQ3WTT3_PASNO</name>
<feature type="non-terminal residue" evidence="2">
    <location>
        <position position="1"/>
    </location>
</feature>
<dbReference type="Proteomes" id="UP001341281">
    <property type="component" value="Chromosome 05"/>
</dbReference>
<keyword evidence="3" id="KW-1185">Reference proteome</keyword>
<evidence type="ECO:0000313" key="2">
    <source>
        <dbReference type="EMBL" id="WVZ73316.1"/>
    </source>
</evidence>
<dbReference type="AlphaFoldDB" id="A0AAQ3WTT3"/>
<organism evidence="2 3">
    <name type="scientific">Paspalum notatum var. saurae</name>
    <dbReference type="NCBI Taxonomy" id="547442"/>
    <lineage>
        <taxon>Eukaryota</taxon>
        <taxon>Viridiplantae</taxon>
        <taxon>Streptophyta</taxon>
        <taxon>Embryophyta</taxon>
        <taxon>Tracheophyta</taxon>
        <taxon>Spermatophyta</taxon>
        <taxon>Magnoliopsida</taxon>
        <taxon>Liliopsida</taxon>
        <taxon>Poales</taxon>
        <taxon>Poaceae</taxon>
        <taxon>PACMAD clade</taxon>
        <taxon>Panicoideae</taxon>
        <taxon>Andropogonodae</taxon>
        <taxon>Paspaleae</taxon>
        <taxon>Paspalinae</taxon>
        <taxon>Paspalum</taxon>
    </lineage>
</organism>
<dbReference type="EMBL" id="CP144749">
    <property type="protein sequence ID" value="WVZ73316.1"/>
    <property type="molecule type" value="Genomic_DNA"/>
</dbReference>
<protein>
    <submittedName>
        <fullName evidence="2">Uncharacterized protein</fullName>
    </submittedName>
</protein>
<evidence type="ECO:0000313" key="3">
    <source>
        <dbReference type="Proteomes" id="UP001341281"/>
    </source>
</evidence>
<evidence type="ECO:0000256" key="1">
    <source>
        <dbReference type="SAM" id="MobiDB-lite"/>
    </source>
</evidence>
<sequence length="118" mass="12947">QRRRHGQETGVASKATPPRALETAHIHHKITQPAKKTPRGREVGRERRAATRTEKGKLAWSQEAAEGGSDQAWRTLLRLILPGFSGSPGDHQPQKDADIFACLYREDPKPAAVGVVVP</sequence>
<feature type="compositionally biased region" description="Basic and acidic residues" evidence="1">
    <location>
        <begin position="39"/>
        <end position="57"/>
    </location>
</feature>
<feature type="region of interest" description="Disordered" evidence="1">
    <location>
        <begin position="1"/>
        <end position="67"/>
    </location>
</feature>